<evidence type="ECO:0000256" key="4">
    <source>
        <dbReference type="ARBA" id="ARBA00022917"/>
    </source>
</evidence>
<proteinExistence type="inferred from homology"/>
<comment type="similarity">
    <text evidence="1">Belongs to the TRAFAC class translation factor GTPase superfamily. Classic translation factor GTPase family. IF-2 subfamily.</text>
</comment>
<evidence type="ECO:0000256" key="2">
    <source>
        <dbReference type="ARBA" id="ARBA00022540"/>
    </source>
</evidence>
<dbReference type="Pfam" id="PF00009">
    <property type="entry name" value="GTP_EFTU"/>
    <property type="match status" value="1"/>
</dbReference>
<evidence type="ECO:0000259" key="6">
    <source>
        <dbReference type="PROSITE" id="PS51722"/>
    </source>
</evidence>
<dbReference type="SUPFAM" id="SSF52540">
    <property type="entry name" value="P-loop containing nucleoside triphosphate hydrolases"/>
    <property type="match status" value="1"/>
</dbReference>
<dbReference type="AlphaFoldDB" id="T0YHT9"/>
<dbReference type="PROSITE" id="PS51722">
    <property type="entry name" value="G_TR_2"/>
    <property type="match status" value="1"/>
</dbReference>
<dbReference type="SUPFAM" id="SSF52156">
    <property type="entry name" value="Initiation factor IF2/eIF5b, domain 3"/>
    <property type="match status" value="1"/>
</dbReference>
<keyword evidence="4" id="KW-0648">Protein biosynthesis</keyword>
<dbReference type="NCBIfam" id="NF003078">
    <property type="entry name" value="PRK04004.1"/>
    <property type="match status" value="1"/>
</dbReference>
<dbReference type="GO" id="GO:0005737">
    <property type="term" value="C:cytoplasm"/>
    <property type="evidence" value="ECO:0007669"/>
    <property type="project" value="TreeGrafter"/>
</dbReference>
<evidence type="ECO:0000256" key="3">
    <source>
        <dbReference type="ARBA" id="ARBA00022741"/>
    </source>
</evidence>
<keyword evidence="3" id="KW-0547">Nucleotide-binding</keyword>
<dbReference type="NCBIfam" id="TIGR00231">
    <property type="entry name" value="small_GTP"/>
    <property type="match status" value="1"/>
</dbReference>
<dbReference type="InterPro" id="IPR036925">
    <property type="entry name" value="TIF_IF2_dom3_sf"/>
</dbReference>
<dbReference type="PRINTS" id="PR00315">
    <property type="entry name" value="ELONGATNFCT"/>
</dbReference>
<dbReference type="Gene3D" id="2.40.30.10">
    <property type="entry name" value="Translation factors"/>
    <property type="match status" value="1"/>
</dbReference>
<dbReference type="InterPro" id="IPR023115">
    <property type="entry name" value="TIF_IF2_dom3"/>
</dbReference>
<protein>
    <submittedName>
        <fullName evidence="7">Translation initiation factor aIF-2</fullName>
    </submittedName>
</protein>
<reference evidence="7" key="1">
    <citation type="submission" date="2013-08" db="EMBL/GenBank/DDBJ databases">
        <authorList>
            <person name="Mendez C."/>
            <person name="Richter M."/>
            <person name="Ferrer M."/>
            <person name="Sanchez J."/>
        </authorList>
    </citation>
    <scope>NUCLEOTIDE SEQUENCE</scope>
</reference>
<name>T0YHT9_9ZZZZ</name>
<gene>
    <name evidence="7" type="ORF">B1A_19415</name>
</gene>
<comment type="caution">
    <text evidence="7">The sequence shown here is derived from an EMBL/GenBank/DDBJ whole genome shotgun (WGS) entry which is preliminary data.</text>
</comment>
<dbReference type="FunFam" id="3.40.50.300:FF:000112">
    <property type="entry name" value="Eukaryotic translation initiation factor 5B"/>
    <property type="match status" value="1"/>
</dbReference>
<dbReference type="InterPro" id="IPR027417">
    <property type="entry name" value="P-loop_NTPase"/>
</dbReference>
<accession>T0YHT9</accession>
<dbReference type="InterPro" id="IPR015760">
    <property type="entry name" value="TIF_IF2"/>
</dbReference>
<reference evidence="7" key="2">
    <citation type="journal article" date="2014" name="ISME J.">
        <title>Microbial stratification in low pH oxic and suboxic macroscopic growths along an acid mine drainage.</title>
        <authorList>
            <person name="Mendez-Garcia C."/>
            <person name="Mesa V."/>
            <person name="Sprenger R.R."/>
            <person name="Richter M."/>
            <person name="Diez M.S."/>
            <person name="Solano J."/>
            <person name="Bargiela R."/>
            <person name="Golyshina O.V."/>
            <person name="Manteca A."/>
            <person name="Ramos J.L."/>
            <person name="Gallego J.R."/>
            <person name="Llorente I."/>
            <person name="Martins Dos Santos V.A."/>
            <person name="Jensen O.N."/>
            <person name="Pelaez A.I."/>
            <person name="Sanchez J."/>
            <person name="Ferrer M."/>
        </authorList>
    </citation>
    <scope>NUCLEOTIDE SEQUENCE</scope>
</reference>
<dbReference type="GO" id="GO:0005525">
    <property type="term" value="F:GTP binding"/>
    <property type="evidence" value="ECO:0007669"/>
    <property type="project" value="UniProtKB-KW"/>
</dbReference>
<dbReference type="InterPro" id="IPR005225">
    <property type="entry name" value="Small_GTP-bd"/>
</dbReference>
<dbReference type="Pfam" id="PF11987">
    <property type="entry name" value="IF-2"/>
    <property type="match status" value="1"/>
</dbReference>
<dbReference type="GO" id="GO:0003743">
    <property type="term" value="F:translation initiation factor activity"/>
    <property type="evidence" value="ECO:0007669"/>
    <property type="project" value="UniProtKB-KW"/>
</dbReference>
<evidence type="ECO:0000313" key="7">
    <source>
        <dbReference type="EMBL" id="EQD32608.1"/>
    </source>
</evidence>
<sequence length="403" mass="44039">MSLQKKELRQPIVCVLGHVDHGKTTLLDDIRGTSLAKKEEGGITQRIGATEINIDRITKIAQQAGSKSIFTIPGLLFIDTPGHVAFANMRSRGGALSDIAILVIDINEGIKPQTEESINILKKFKTPFIIAANKVDLINYAVTVKDCSFKNFLSEQREEFKNLLDEKTYKIVNALYSFGFPSERFDRITDFSKNVAIVPISAKNKIGIQDILLLIAGIAQKFLEDSISRKQGIARATVIEVKKEESLGNILDSILYQGELKKGTLVAVNTREGPAKTKLKAIFSNQKSGSSKVVEVDKINAAAGVRILISDKLNVIPGSPLLEIVGDEKEAFEEILKETSVSIELSETGITLRADTLGSLEAIAYELTEKGIKIRNALIGSISRRDIIDVATLQDPLGRIVLG</sequence>
<dbReference type="Gene3D" id="3.40.50.10050">
    <property type="entry name" value="Translation initiation factor IF- 2, domain 3"/>
    <property type="match status" value="1"/>
</dbReference>
<keyword evidence="5" id="KW-0342">GTP-binding</keyword>
<evidence type="ECO:0000256" key="1">
    <source>
        <dbReference type="ARBA" id="ARBA00007733"/>
    </source>
</evidence>
<dbReference type="CDD" id="cd01887">
    <property type="entry name" value="IF2_eIF5B"/>
    <property type="match status" value="1"/>
</dbReference>
<dbReference type="PANTHER" id="PTHR43381">
    <property type="entry name" value="TRANSLATION INITIATION FACTOR IF-2-RELATED"/>
    <property type="match status" value="1"/>
</dbReference>
<evidence type="ECO:0000256" key="5">
    <source>
        <dbReference type="ARBA" id="ARBA00023134"/>
    </source>
</evidence>
<keyword evidence="2 7" id="KW-0396">Initiation factor</keyword>
<organism evidence="7">
    <name type="scientific">mine drainage metagenome</name>
    <dbReference type="NCBI Taxonomy" id="410659"/>
    <lineage>
        <taxon>unclassified sequences</taxon>
        <taxon>metagenomes</taxon>
        <taxon>ecological metagenomes</taxon>
    </lineage>
</organism>
<dbReference type="EMBL" id="AUZX01014320">
    <property type="protein sequence ID" value="EQD32608.1"/>
    <property type="molecule type" value="Genomic_DNA"/>
</dbReference>
<feature type="non-terminal residue" evidence="7">
    <location>
        <position position="403"/>
    </location>
</feature>
<dbReference type="GO" id="GO:0003924">
    <property type="term" value="F:GTPase activity"/>
    <property type="evidence" value="ECO:0007669"/>
    <property type="project" value="InterPro"/>
</dbReference>
<dbReference type="Gene3D" id="3.40.50.300">
    <property type="entry name" value="P-loop containing nucleotide triphosphate hydrolases"/>
    <property type="match status" value="1"/>
</dbReference>
<feature type="domain" description="Tr-type G" evidence="6">
    <location>
        <begin position="8"/>
        <end position="224"/>
    </location>
</feature>
<dbReference type="InterPro" id="IPR000795">
    <property type="entry name" value="T_Tr_GTP-bd_dom"/>
</dbReference>
<dbReference type="PANTHER" id="PTHR43381:SF4">
    <property type="entry name" value="EUKARYOTIC TRANSLATION INITIATION FACTOR 5B"/>
    <property type="match status" value="1"/>
</dbReference>